<proteinExistence type="predicted"/>
<gene>
    <name evidence="3" type="ORF">K431DRAFT_297053</name>
</gene>
<dbReference type="EMBL" id="MU003827">
    <property type="protein sequence ID" value="KAF2718290.1"/>
    <property type="molecule type" value="Genomic_DNA"/>
</dbReference>
<protein>
    <recommendedName>
        <fullName evidence="2">Transcription elongation factor Eaf N-terminal domain-containing protein</fullName>
    </recommendedName>
</protein>
<accession>A0A9P4UMT5</accession>
<feature type="compositionally biased region" description="Acidic residues" evidence="1">
    <location>
        <begin position="145"/>
        <end position="162"/>
    </location>
</feature>
<reference evidence="3" key="1">
    <citation type="journal article" date="2020" name="Stud. Mycol.">
        <title>101 Dothideomycetes genomes: a test case for predicting lifestyles and emergence of pathogens.</title>
        <authorList>
            <person name="Haridas S."/>
            <person name="Albert R."/>
            <person name="Binder M."/>
            <person name="Bloem J."/>
            <person name="Labutti K."/>
            <person name="Salamov A."/>
            <person name="Andreopoulos B."/>
            <person name="Baker S."/>
            <person name="Barry K."/>
            <person name="Bills G."/>
            <person name="Bluhm B."/>
            <person name="Cannon C."/>
            <person name="Castanera R."/>
            <person name="Culley D."/>
            <person name="Daum C."/>
            <person name="Ezra D."/>
            <person name="Gonzalez J."/>
            <person name="Henrissat B."/>
            <person name="Kuo A."/>
            <person name="Liang C."/>
            <person name="Lipzen A."/>
            <person name="Lutzoni F."/>
            <person name="Magnuson J."/>
            <person name="Mondo S."/>
            <person name="Nolan M."/>
            <person name="Ohm R."/>
            <person name="Pangilinan J."/>
            <person name="Park H.-J."/>
            <person name="Ramirez L."/>
            <person name="Alfaro M."/>
            <person name="Sun H."/>
            <person name="Tritt A."/>
            <person name="Yoshinaga Y."/>
            <person name="Zwiers L.-H."/>
            <person name="Turgeon B."/>
            <person name="Goodwin S."/>
            <person name="Spatafora J."/>
            <person name="Crous P."/>
            <person name="Grigoriev I."/>
        </authorList>
    </citation>
    <scope>NUCLEOTIDE SEQUENCE</scope>
    <source>
        <strain evidence="3">CBS 116435</strain>
    </source>
</reference>
<evidence type="ECO:0000259" key="2">
    <source>
        <dbReference type="Pfam" id="PF09816"/>
    </source>
</evidence>
<organism evidence="3 4">
    <name type="scientific">Polychaeton citri CBS 116435</name>
    <dbReference type="NCBI Taxonomy" id="1314669"/>
    <lineage>
        <taxon>Eukaryota</taxon>
        <taxon>Fungi</taxon>
        <taxon>Dikarya</taxon>
        <taxon>Ascomycota</taxon>
        <taxon>Pezizomycotina</taxon>
        <taxon>Dothideomycetes</taxon>
        <taxon>Dothideomycetidae</taxon>
        <taxon>Capnodiales</taxon>
        <taxon>Capnodiaceae</taxon>
        <taxon>Polychaeton</taxon>
    </lineage>
</organism>
<feature type="compositionally biased region" description="Basic and acidic residues" evidence="1">
    <location>
        <begin position="265"/>
        <end position="279"/>
    </location>
</feature>
<evidence type="ECO:0000256" key="1">
    <source>
        <dbReference type="SAM" id="MobiDB-lite"/>
    </source>
</evidence>
<feature type="compositionally biased region" description="Acidic residues" evidence="1">
    <location>
        <begin position="442"/>
        <end position="452"/>
    </location>
</feature>
<keyword evidence="4" id="KW-1185">Reference proteome</keyword>
<feature type="compositionally biased region" description="Acidic residues" evidence="1">
    <location>
        <begin position="287"/>
        <end position="302"/>
    </location>
</feature>
<feature type="compositionally biased region" description="Acidic residues" evidence="1">
    <location>
        <begin position="370"/>
        <end position="389"/>
    </location>
</feature>
<feature type="compositionally biased region" description="Low complexity" evidence="1">
    <location>
        <begin position="328"/>
        <end position="347"/>
    </location>
</feature>
<dbReference type="InterPro" id="IPR019194">
    <property type="entry name" value="Tscrpt_elong_fac_Eaf_N"/>
</dbReference>
<name>A0A9P4UMT5_9PEZI</name>
<evidence type="ECO:0000313" key="4">
    <source>
        <dbReference type="Proteomes" id="UP000799441"/>
    </source>
</evidence>
<feature type="compositionally biased region" description="Acidic residues" evidence="1">
    <location>
        <begin position="419"/>
        <end position="432"/>
    </location>
</feature>
<feature type="region of interest" description="Disordered" evidence="1">
    <location>
        <begin position="174"/>
        <end position="452"/>
    </location>
</feature>
<dbReference type="Proteomes" id="UP000799441">
    <property type="component" value="Unassembled WGS sequence"/>
</dbReference>
<sequence length="452" mass="49263">MTAAVAHTPLDLRQSGSYSIRLGTSISQSNEAQRWGNIRYNYTPALGNDSSGTARLLPARDGDSTYLSIKDGKDEYKYEGDALDDEDSYVLICHGEGKDREWTLERLGTTQQYNLISTPETQDAEKLADRYPHLLSDGAPLDDDRPFDEDAELEDGEADADNPFDFRHFLKEEALKPQEAPRSTVGTPSLAPVRAASSTSITRPAKKVSAFAPTQKKRKAPAAEKAAPAKRAKSNQAAKAEPVQDEVAKEEVKKSAPKKAASKSSRKDSVPQIRVERKASTRKASFDDQEDSGDLIIEDDDVPTPKQNRSAMSLALHGHLGTGPVSLRSAASSPASRIASPAPEASENLYEFELGGSESPEAAAQQRAEEEGEEEEDDADADADVEDLELPSPARTQTQKGSSSHRKNNAPQQTRVEASFDEDDNEDDEDDLEKQLELAMAGDDEEEVSEEE</sequence>
<evidence type="ECO:0000313" key="3">
    <source>
        <dbReference type="EMBL" id="KAF2718290.1"/>
    </source>
</evidence>
<dbReference type="Pfam" id="PF09816">
    <property type="entry name" value="EAF"/>
    <property type="match status" value="1"/>
</dbReference>
<comment type="caution">
    <text evidence="3">The sequence shown here is derived from an EMBL/GenBank/DDBJ whole genome shotgun (WGS) entry which is preliminary data.</text>
</comment>
<feature type="region of interest" description="Disordered" evidence="1">
    <location>
        <begin position="134"/>
        <end position="162"/>
    </location>
</feature>
<dbReference type="OrthoDB" id="125903at2759"/>
<feature type="domain" description="Transcription elongation factor Eaf N-terminal" evidence="2">
    <location>
        <begin position="18"/>
        <end position="118"/>
    </location>
</feature>
<dbReference type="AlphaFoldDB" id="A0A9P4UMT5"/>